<keyword evidence="1" id="KW-0732">Signal</keyword>
<dbReference type="Proteomes" id="UP001295794">
    <property type="component" value="Unassembled WGS sequence"/>
</dbReference>
<keyword evidence="5" id="KW-1185">Reference proteome</keyword>
<feature type="chain" id="PRO_5042440880" description="Apple domain-containing protein" evidence="1">
    <location>
        <begin position="32"/>
        <end position="239"/>
    </location>
</feature>
<comment type="caution">
    <text evidence="3">The sequence shown here is derived from an EMBL/GenBank/DDBJ whole genome shotgun (WGS) entry which is preliminary data.</text>
</comment>
<sequence length="239" mass="25118">MCLNASNHSNNMRANVFCLLSALVACAAGMAAPNAAVVTTAVGIHPGNNYGAPIPPWETGCQPGWYYGQPSNAPAEVASLVYSVGSLFGTLLCDLLRLLLGCAFCPSGPPPPTMLPGSGAPPYSKPPPPPPAPYGYSYGFQNLTCAVQIWVPANAYETFGLVDSPQACADMCTANQDCWSANYYHDNNSIKNSPLLTCSLFRVVATQKDAINCGQQQQLGPQGPQNSITSSYLLVKSGH</sequence>
<dbReference type="EMBL" id="CAVNYO010000434">
    <property type="protein sequence ID" value="CAK5279172.1"/>
    <property type="molecule type" value="Genomic_DNA"/>
</dbReference>
<dbReference type="InterPro" id="IPR003609">
    <property type="entry name" value="Pan_app"/>
</dbReference>
<evidence type="ECO:0000259" key="2">
    <source>
        <dbReference type="Pfam" id="PF00024"/>
    </source>
</evidence>
<dbReference type="AlphaFoldDB" id="A0AAD2Q0Z1"/>
<dbReference type="Pfam" id="PF00024">
    <property type="entry name" value="PAN_1"/>
    <property type="match status" value="1"/>
</dbReference>
<proteinExistence type="predicted"/>
<gene>
    <name evidence="4" type="ORF">MYCIT1_LOCUS29001</name>
    <name evidence="3" type="ORF">MYCIT1_LOCUS3794</name>
</gene>
<protein>
    <recommendedName>
        <fullName evidence="2">Apple domain-containing protein</fullName>
    </recommendedName>
</protein>
<accession>A0AAD2Q0Z1</accession>
<feature type="domain" description="Apple" evidence="2">
    <location>
        <begin position="161"/>
        <end position="202"/>
    </location>
</feature>
<dbReference type="EMBL" id="CAVNYO010000045">
    <property type="protein sequence ID" value="CAK5263993.1"/>
    <property type="molecule type" value="Genomic_DNA"/>
</dbReference>
<organism evidence="3 5">
    <name type="scientific">Mycena citricolor</name>
    <dbReference type="NCBI Taxonomy" id="2018698"/>
    <lineage>
        <taxon>Eukaryota</taxon>
        <taxon>Fungi</taxon>
        <taxon>Dikarya</taxon>
        <taxon>Basidiomycota</taxon>
        <taxon>Agaricomycotina</taxon>
        <taxon>Agaricomycetes</taxon>
        <taxon>Agaricomycetidae</taxon>
        <taxon>Agaricales</taxon>
        <taxon>Marasmiineae</taxon>
        <taxon>Mycenaceae</taxon>
        <taxon>Mycena</taxon>
    </lineage>
</organism>
<evidence type="ECO:0000313" key="5">
    <source>
        <dbReference type="Proteomes" id="UP001295794"/>
    </source>
</evidence>
<evidence type="ECO:0000256" key="1">
    <source>
        <dbReference type="SAM" id="SignalP"/>
    </source>
</evidence>
<feature type="signal peptide" evidence="1">
    <location>
        <begin position="1"/>
        <end position="31"/>
    </location>
</feature>
<evidence type="ECO:0000313" key="4">
    <source>
        <dbReference type="EMBL" id="CAK5279172.1"/>
    </source>
</evidence>
<evidence type="ECO:0000313" key="3">
    <source>
        <dbReference type="EMBL" id="CAK5263993.1"/>
    </source>
</evidence>
<reference evidence="3" key="1">
    <citation type="submission" date="2023-11" db="EMBL/GenBank/DDBJ databases">
        <authorList>
            <person name="De Vega J J."/>
            <person name="De Vega J J."/>
        </authorList>
    </citation>
    <scope>NUCLEOTIDE SEQUENCE</scope>
</reference>
<name>A0AAD2Q0Z1_9AGAR</name>